<dbReference type="GO" id="GO:0016787">
    <property type="term" value="F:hydrolase activity"/>
    <property type="evidence" value="ECO:0007669"/>
    <property type="project" value="UniProtKB-KW"/>
</dbReference>
<evidence type="ECO:0000259" key="4">
    <source>
        <dbReference type="Pfam" id="PF12971"/>
    </source>
</evidence>
<dbReference type="KEGG" id="osu:NT6N_05140"/>
<evidence type="ECO:0000256" key="1">
    <source>
        <dbReference type="ARBA" id="ARBA00022801"/>
    </source>
</evidence>
<dbReference type="Pfam" id="PF12972">
    <property type="entry name" value="NAGLU_C"/>
    <property type="match status" value="1"/>
</dbReference>
<evidence type="ECO:0000259" key="3">
    <source>
        <dbReference type="Pfam" id="PF05089"/>
    </source>
</evidence>
<feature type="signal peptide" evidence="2">
    <location>
        <begin position="1"/>
        <end position="18"/>
    </location>
</feature>
<feature type="domain" description="Alpha-N-acetylglucosaminidase tim-barrel" evidence="3">
    <location>
        <begin position="121"/>
        <end position="437"/>
    </location>
</feature>
<accession>A0AAT9FHP2</accession>
<evidence type="ECO:0000259" key="5">
    <source>
        <dbReference type="Pfam" id="PF12972"/>
    </source>
</evidence>
<proteinExistence type="predicted"/>
<dbReference type="InterPro" id="IPR024733">
    <property type="entry name" value="NAGLU_tim-barrel"/>
</dbReference>
<dbReference type="InterPro" id="IPR024732">
    <property type="entry name" value="NAGLU_C"/>
</dbReference>
<dbReference type="Gene3D" id="3.30.379.10">
    <property type="entry name" value="Chitobiase/beta-hexosaminidase domain 2-like"/>
    <property type="match status" value="1"/>
</dbReference>
<evidence type="ECO:0000313" key="6">
    <source>
        <dbReference type="EMBL" id="BDS05474.1"/>
    </source>
</evidence>
<dbReference type="PANTHER" id="PTHR12872:SF1">
    <property type="entry name" value="ALPHA-N-ACETYLGLUCOSAMINIDASE"/>
    <property type="match status" value="1"/>
</dbReference>
<dbReference type="EMBL" id="AP026866">
    <property type="protein sequence ID" value="BDS05474.1"/>
    <property type="molecule type" value="Genomic_DNA"/>
</dbReference>
<evidence type="ECO:0000256" key="2">
    <source>
        <dbReference type="SAM" id="SignalP"/>
    </source>
</evidence>
<dbReference type="Pfam" id="PF12971">
    <property type="entry name" value="NAGLU_N"/>
    <property type="match status" value="1"/>
</dbReference>
<organism evidence="6">
    <name type="scientific">Oceaniferula spumae</name>
    <dbReference type="NCBI Taxonomy" id="2979115"/>
    <lineage>
        <taxon>Bacteria</taxon>
        <taxon>Pseudomonadati</taxon>
        <taxon>Verrucomicrobiota</taxon>
        <taxon>Verrucomicrobiia</taxon>
        <taxon>Verrucomicrobiales</taxon>
        <taxon>Verrucomicrobiaceae</taxon>
        <taxon>Oceaniferula</taxon>
    </lineage>
</organism>
<dbReference type="InterPro" id="IPR007781">
    <property type="entry name" value="NAGLU"/>
</dbReference>
<dbReference type="GO" id="GO:0005975">
    <property type="term" value="P:carbohydrate metabolic process"/>
    <property type="evidence" value="ECO:0007669"/>
    <property type="project" value="UniProtKB-ARBA"/>
</dbReference>
<keyword evidence="2" id="KW-0732">Signal</keyword>
<dbReference type="AlphaFoldDB" id="A0AAT9FHP2"/>
<gene>
    <name evidence="6" type="ORF">NT6N_05140</name>
</gene>
<keyword evidence="1" id="KW-0378">Hydrolase</keyword>
<dbReference type="PANTHER" id="PTHR12872">
    <property type="entry name" value="ALPHA-N-ACETYLGLUCOSAMINIDASE"/>
    <property type="match status" value="1"/>
</dbReference>
<feature type="chain" id="PRO_5043422970" evidence="2">
    <location>
        <begin position="19"/>
        <end position="860"/>
    </location>
</feature>
<dbReference type="Pfam" id="PF05089">
    <property type="entry name" value="NAGLU"/>
    <property type="match status" value="1"/>
</dbReference>
<reference evidence="6" key="1">
    <citation type="submission" date="2024-07" db="EMBL/GenBank/DDBJ databases">
        <title>Complete genome sequence of Verrucomicrobiaceae bacterium NT6N.</title>
        <authorList>
            <person name="Huang C."/>
            <person name="Takami H."/>
            <person name="Hamasaki K."/>
        </authorList>
    </citation>
    <scope>NUCLEOTIDE SEQUENCE</scope>
    <source>
        <strain evidence="6">NT6N</strain>
    </source>
</reference>
<name>A0AAT9FHP2_9BACT</name>
<dbReference type="Gene3D" id="3.20.20.80">
    <property type="entry name" value="Glycosidases"/>
    <property type="match status" value="1"/>
</dbReference>
<feature type="domain" description="Alpha-N-acetylglucosaminidase N-terminal" evidence="4">
    <location>
        <begin position="25"/>
        <end position="106"/>
    </location>
</feature>
<dbReference type="InterPro" id="IPR024240">
    <property type="entry name" value="NAGLU_N"/>
</dbReference>
<dbReference type="InterPro" id="IPR029018">
    <property type="entry name" value="Hex-like_dom2"/>
</dbReference>
<dbReference type="Gene3D" id="1.20.120.670">
    <property type="entry name" value="N-acetyl-b-d-glucoasminidase"/>
    <property type="match status" value="1"/>
</dbReference>
<sequence length="860" mass="96511">MIRNLLALFLLSAHPLLAASPEDTAAAGIIERMVPGHADRFVVDTSAPKVDGKDNFTISDTADGKIHLRGNNGVSVASAFNWYLKNRANCHVSWCDDQLNLPATLPKVGEPVTVSTPLKYRVYLNYCTLSYTAAWWDWERWQREIDFMAMNGVNMPLSVVGLEAAWYETMLKLGFTDEQARAALSGPSFAAWQWMCNLEGHGGPLPKSWIDKSAVLGKKITESQRALGMTPIQQGFSGVVPRLTQQKFPDAKITQGHSWCGFEGVAQLDPLDPLFLKIGSTLLAEQQRLFGTSHLYGCDPFHEGRPPSSKPEYLKKVGEAVHKLITSHDPKGRIVMQSWSIREAIATAIPKEHMLILDLKGTKHPKTDNFWGFEFVTGRLHNFGNRIKLHGDLTRFSKAPFATMADTIPNCVGGGLFMEGIMHNPVYFEIAFDNFWATESMPIEAWLNDYARRRYGADSESARKAWAALLAGPYKPGTDGQETSSMVCARPAITPKKSGPNNGFSFPYPKPLLLGAWEDLLKDADLLKSSDAYLYDLADVGRQVLSNHAHTIQPKVREAWEKRDLAAFDQATKEFEQLLLDIDTLVATRSEFSFAKWVDDARSHGTTEEEKNLFEKDARGLVTIWGPFDESNGKVRIFDYSWREWSGLIRSFYLPRWQKHHAMLRSHLVAGTEYSEEGLPKEYGREAFRANDFYDKLADWEMQWVKTPAPYGDPTPKGDPIAISQKLIAKYAQQIRGEAHGIPSGVEIKDIGNWTPKTFETRFKTISIPVTESLDGDGTYHVTFIYKSGRARLNITKVELLANGTLVNEDAHQGFAGNKHTDNTYKLELPEHAFGTQYEIRITAKTDRSTDSNGRITLHK</sequence>
<feature type="domain" description="Alpha-N-acetylglucosaminidase C-terminal" evidence="5">
    <location>
        <begin position="446"/>
        <end position="730"/>
    </location>
</feature>
<protein>
    <submittedName>
        <fullName evidence="6">Alpha-N-acetylglucosaminidase</fullName>
    </submittedName>
</protein>